<dbReference type="OrthoDB" id="1755545at2"/>
<proteinExistence type="predicted"/>
<dbReference type="Gene3D" id="1.10.10.10">
    <property type="entry name" value="Winged helix-like DNA-binding domain superfamily/Winged helix DNA-binding domain"/>
    <property type="match status" value="1"/>
</dbReference>
<dbReference type="Proteomes" id="UP000255036">
    <property type="component" value="Unassembled WGS sequence"/>
</dbReference>
<evidence type="ECO:0000313" key="3">
    <source>
        <dbReference type="Proteomes" id="UP000255036"/>
    </source>
</evidence>
<reference evidence="2 3" key="1">
    <citation type="submission" date="2018-07" db="EMBL/GenBank/DDBJ databases">
        <title>Anaerosacharophilus polymeroproducens gen. nov. sp. nov., an anaerobic bacterium isolated from salt field.</title>
        <authorList>
            <person name="Kim W."/>
            <person name="Yang S.-H."/>
            <person name="Oh J."/>
            <person name="Lee J.-H."/>
            <person name="Kwon K.K."/>
        </authorList>
    </citation>
    <scope>NUCLEOTIDE SEQUENCE [LARGE SCALE GENOMIC DNA]</scope>
    <source>
        <strain evidence="2 3">MCWD5</strain>
    </source>
</reference>
<dbReference type="PANTHER" id="PTHR33164">
    <property type="entry name" value="TRANSCRIPTIONAL REGULATOR, MARR FAMILY"/>
    <property type="match status" value="1"/>
</dbReference>
<dbReference type="RefSeq" id="WP_115481192.1">
    <property type="nucleotide sequence ID" value="NZ_QRCT01000014.1"/>
</dbReference>
<dbReference type="InterPro" id="IPR000835">
    <property type="entry name" value="HTH_MarR-typ"/>
</dbReference>
<dbReference type="PROSITE" id="PS50995">
    <property type="entry name" value="HTH_MARR_2"/>
    <property type="match status" value="1"/>
</dbReference>
<comment type="caution">
    <text evidence="2">The sequence shown here is derived from an EMBL/GenBank/DDBJ whole genome shotgun (WGS) entry which is preliminary data.</text>
</comment>
<dbReference type="InterPro" id="IPR039422">
    <property type="entry name" value="MarR/SlyA-like"/>
</dbReference>
<evidence type="ECO:0000259" key="1">
    <source>
        <dbReference type="PROSITE" id="PS50995"/>
    </source>
</evidence>
<dbReference type="AlphaFoldDB" id="A0A371AX76"/>
<accession>A0A371AX76</accession>
<dbReference type="Pfam" id="PF12802">
    <property type="entry name" value="MarR_2"/>
    <property type="match status" value="1"/>
</dbReference>
<evidence type="ECO:0000313" key="2">
    <source>
        <dbReference type="EMBL" id="RDU24167.1"/>
    </source>
</evidence>
<sequence length="163" mass="18780">MDIKENQQETNQQAIIFGNLFLLANRLQIVCDQYLDKDNITTKQWLLLAAISQFTDRSPTLTEVSGLLGYSRQNIKQLALKLEKNGFVEIRKDEHDTRAYRLVLTEKCNLFWKNREDMDNRFIASILSGLTSAETNILSDCISKVMEKIDEFIDSNLAGRESE</sequence>
<feature type="domain" description="HTH marR-type" evidence="1">
    <location>
        <begin position="13"/>
        <end position="147"/>
    </location>
</feature>
<dbReference type="PRINTS" id="PR00598">
    <property type="entry name" value="HTHMARR"/>
</dbReference>
<organism evidence="2 3">
    <name type="scientific">Anaerosacchariphilus polymeriproducens</name>
    <dbReference type="NCBI Taxonomy" id="1812858"/>
    <lineage>
        <taxon>Bacteria</taxon>
        <taxon>Bacillati</taxon>
        <taxon>Bacillota</taxon>
        <taxon>Clostridia</taxon>
        <taxon>Lachnospirales</taxon>
        <taxon>Lachnospiraceae</taxon>
        <taxon>Anaerosacchariphilus</taxon>
    </lineage>
</organism>
<dbReference type="PANTHER" id="PTHR33164:SF58">
    <property type="entry name" value="DNA-BINDING TRANSCRIPTIONAL REPRESSOR SCOC"/>
    <property type="match status" value="1"/>
</dbReference>
<dbReference type="SMART" id="SM00347">
    <property type="entry name" value="HTH_MARR"/>
    <property type="match status" value="1"/>
</dbReference>
<dbReference type="SUPFAM" id="SSF46785">
    <property type="entry name" value="Winged helix' DNA-binding domain"/>
    <property type="match status" value="1"/>
</dbReference>
<dbReference type="EMBL" id="QRCT01000014">
    <property type="protein sequence ID" value="RDU24167.1"/>
    <property type="molecule type" value="Genomic_DNA"/>
</dbReference>
<name>A0A371AX76_9FIRM</name>
<dbReference type="InterPro" id="IPR036390">
    <property type="entry name" value="WH_DNA-bd_sf"/>
</dbReference>
<protein>
    <submittedName>
        <fullName evidence="2">MarR family transcriptional regulator</fullName>
    </submittedName>
</protein>
<dbReference type="GO" id="GO:0006950">
    <property type="term" value="P:response to stress"/>
    <property type="evidence" value="ECO:0007669"/>
    <property type="project" value="TreeGrafter"/>
</dbReference>
<dbReference type="InterPro" id="IPR036388">
    <property type="entry name" value="WH-like_DNA-bd_sf"/>
</dbReference>
<keyword evidence="3" id="KW-1185">Reference proteome</keyword>
<gene>
    <name evidence="2" type="ORF">DWV06_05560</name>
</gene>
<dbReference type="GO" id="GO:0003700">
    <property type="term" value="F:DNA-binding transcription factor activity"/>
    <property type="evidence" value="ECO:0007669"/>
    <property type="project" value="InterPro"/>
</dbReference>